<dbReference type="EMBL" id="CP080764">
    <property type="protein sequence ID" value="QYY41431.1"/>
    <property type="molecule type" value="Genomic_DNA"/>
</dbReference>
<feature type="transmembrane region" description="Helical" evidence="4">
    <location>
        <begin position="381"/>
        <end position="397"/>
    </location>
</feature>
<dbReference type="Gene3D" id="3.90.550.10">
    <property type="entry name" value="Spore Coat Polysaccharide Biosynthesis Protein SpsA, Chain A"/>
    <property type="match status" value="1"/>
</dbReference>
<keyword evidence="8" id="KW-1185">Reference proteome</keyword>
<dbReference type="PANTHER" id="PTHR43630">
    <property type="entry name" value="POLY-BETA-1,6-N-ACETYL-D-GLUCOSAMINE SYNTHASE"/>
    <property type="match status" value="1"/>
</dbReference>
<dbReference type="PANTHER" id="PTHR43630:SF1">
    <property type="entry name" value="POLY-BETA-1,6-N-ACETYL-D-GLUCOSAMINE SYNTHASE"/>
    <property type="match status" value="1"/>
</dbReference>
<dbReference type="EMBL" id="FNDE01000018">
    <property type="protein sequence ID" value="SDH25148.1"/>
    <property type="molecule type" value="Genomic_DNA"/>
</dbReference>
<dbReference type="OrthoDB" id="9766299at2"/>
<organism evidence="6 7">
    <name type="scientific">Aneurinibacillus thermoaerophilus</name>
    <dbReference type="NCBI Taxonomy" id="143495"/>
    <lineage>
        <taxon>Bacteria</taxon>
        <taxon>Bacillati</taxon>
        <taxon>Bacillota</taxon>
        <taxon>Bacilli</taxon>
        <taxon>Bacillales</taxon>
        <taxon>Paenibacillaceae</taxon>
        <taxon>Aneurinibacillus group</taxon>
        <taxon>Aneurinibacillus</taxon>
    </lineage>
</organism>
<keyword evidence="2" id="KW-0328">Glycosyltransferase</keyword>
<proteinExistence type="inferred from homology"/>
<dbReference type="GeneID" id="97141855"/>
<reference evidence="6 7" key="1">
    <citation type="submission" date="2016-10" db="EMBL/GenBank/DDBJ databases">
        <authorList>
            <person name="de Groot N.N."/>
        </authorList>
    </citation>
    <scope>NUCLEOTIDE SEQUENCE [LARGE SCALE GENOMIC DNA]</scope>
    <source>
        <strain evidence="6 7">L 420-91</strain>
    </source>
</reference>
<dbReference type="AlphaFoldDB" id="A0A1G8AW35"/>
<comment type="similarity">
    <text evidence="1">Belongs to the glycosyltransferase 2 family.</text>
</comment>
<evidence type="ECO:0000313" key="6">
    <source>
        <dbReference type="EMBL" id="SDH25148.1"/>
    </source>
</evidence>
<protein>
    <submittedName>
        <fullName evidence="6">Biofilm PGA synthesis N-glycosyltransferase PgaC</fullName>
    </submittedName>
    <submittedName>
        <fullName evidence="5">Glycosyltransferase family 2 protein</fullName>
    </submittedName>
</protein>
<feature type="transmembrane region" description="Helical" evidence="4">
    <location>
        <begin position="355"/>
        <end position="375"/>
    </location>
</feature>
<gene>
    <name evidence="5" type="ORF">K3F53_10785</name>
    <name evidence="6" type="ORF">SAMN04489735_101851</name>
</gene>
<evidence type="ECO:0000313" key="7">
    <source>
        <dbReference type="Proteomes" id="UP000198956"/>
    </source>
</evidence>
<dbReference type="Pfam" id="PF13641">
    <property type="entry name" value="Glyco_tranf_2_3"/>
    <property type="match status" value="1"/>
</dbReference>
<keyword evidence="3 6" id="KW-0808">Transferase</keyword>
<dbReference type="CDD" id="cd06423">
    <property type="entry name" value="CESA_like"/>
    <property type="match status" value="1"/>
</dbReference>
<accession>A0A1G8AW35</accession>
<sequence>MHPDIHSNTNTKTIKKIYIPVSTKFWLSHFIAFLWMCFSIYISMPWLKDLSSIISFPFALLIIIGISYIPGYMNAFLVASLVFDRQPPFKNEFSTDSVTVLIAAYNEEEKIFNTLRYLSKQDYKGKITTMIIDNGSTDNTVSEILKAKQELDLDIAIFHEEHPGKFHALNKGLQYVTTPYVITLDADTLLHPSAIRYIVARIKSSSEEICAVAGSILVKNSRDNIWTKIQEWDYFLGIASIKRLQGLYQGTLVAQGAYSIYKTSCLKEIGGWPNAIGEDIVLTWRLLQKGWKVYFEPLAVAFTEVPTSLKHFVRQRSRWARGMIEGLKEIKPWEQPQLYTKYLTFINLIMPYLDFAYTFFWIPGLVLAWFGYYWIVGPMTLLVLPLTLISYSFLYFFQKKYVFTSLHLKVRKNFLGFLLFVLFYQMIMSPVSTYGYIQEVFKLQRIWK</sequence>
<keyword evidence="4" id="KW-0812">Transmembrane</keyword>
<dbReference type="Proteomes" id="UP000826616">
    <property type="component" value="Chromosome"/>
</dbReference>
<evidence type="ECO:0000256" key="4">
    <source>
        <dbReference type="SAM" id="Phobius"/>
    </source>
</evidence>
<evidence type="ECO:0000313" key="5">
    <source>
        <dbReference type="EMBL" id="QYY41431.1"/>
    </source>
</evidence>
<dbReference type="InterPro" id="IPR029044">
    <property type="entry name" value="Nucleotide-diphossugar_trans"/>
</dbReference>
<feature type="transmembrane region" description="Helical" evidence="4">
    <location>
        <begin position="25"/>
        <end position="44"/>
    </location>
</feature>
<evidence type="ECO:0000256" key="1">
    <source>
        <dbReference type="ARBA" id="ARBA00006739"/>
    </source>
</evidence>
<feature type="transmembrane region" description="Helical" evidence="4">
    <location>
        <begin position="56"/>
        <end position="83"/>
    </location>
</feature>
<keyword evidence="4" id="KW-1133">Transmembrane helix</keyword>
<keyword evidence="4" id="KW-0472">Membrane</keyword>
<dbReference type="RefSeq" id="WP_091260614.1">
    <property type="nucleotide sequence ID" value="NZ_CP080764.1"/>
</dbReference>
<feature type="transmembrane region" description="Helical" evidence="4">
    <location>
        <begin position="417"/>
        <end position="437"/>
    </location>
</feature>
<reference evidence="5 8" key="2">
    <citation type="submission" date="2021-08" db="EMBL/GenBank/DDBJ databases">
        <title>Complete genome sequence of the strain Aneurinibacillus thermoaerophilus CCM 8960.</title>
        <authorList>
            <person name="Musilova J."/>
            <person name="Kourilova X."/>
            <person name="Pernicova I."/>
            <person name="Bezdicek M."/>
            <person name="Lengerova M."/>
            <person name="Obruca S."/>
            <person name="Sedlar K."/>
        </authorList>
    </citation>
    <scope>NUCLEOTIDE SEQUENCE [LARGE SCALE GENOMIC DNA]</scope>
    <source>
        <strain evidence="5 8">CCM 8960</strain>
    </source>
</reference>
<dbReference type="Proteomes" id="UP000198956">
    <property type="component" value="Unassembled WGS sequence"/>
</dbReference>
<dbReference type="GO" id="GO:0016757">
    <property type="term" value="F:glycosyltransferase activity"/>
    <property type="evidence" value="ECO:0007669"/>
    <property type="project" value="UniProtKB-KW"/>
</dbReference>
<name>A0A1G8AW35_ANETH</name>
<evidence type="ECO:0000256" key="2">
    <source>
        <dbReference type="ARBA" id="ARBA00022676"/>
    </source>
</evidence>
<evidence type="ECO:0000256" key="3">
    <source>
        <dbReference type="ARBA" id="ARBA00022679"/>
    </source>
</evidence>
<evidence type="ECO:0000313" key="8">
    <source>
        <dbReference type="Proteomes" id="UP000826616"/>
    </source>
</evidence>
<dbReference type="SUPFAM" id="SSF53448">
    <property type="entry name" value="Nucleotide-diphospho-sugar transferases"/>
    <property type="match status" value="1"/>
</dbReference>